<dbReference type="AlphaFoldDB" id="A0A4R2LW83"/>
<dbReference type="PANTHER" id="PTHR22916">
    <property type="entry name" value="GLYCOSYLTRANSFERASE"/>
    <property type="match status" value="1"/>
</dbReference>
<dbReference type="OrthoDB" id="1666828at2"/>
<organism evidence="2 3">
    <name type="scientific">Frisingicoccus caecimuris</name>
    <dbReference type="NCBI Taxonomy" id="1796636"/>
    <lineage>
        <taxon>Bacteria</taxon>
        <taxon>Bacillati</taxon>
        <taxon>Bacillota</taxon>
        <taxon>Clostridia</taxon>
        <taxon>Lachnospirales</taxon>
        <taxon>Lachnospiraceae</taxon>
        <taxon>Frisingicoccus</taxon>
    </lineage>
</organism>
<evidence type="ECO:0000259" key="1">
    <source>
        <dbReference type="Pfam" id="PF00535"/>
    </source>
</evidence>
<dbReference type="Gene3D" id="3.90.550.10">
    <property type="entry name" value="Spore Coat Polysaccharide Biosynthesis Protein SpsA, Chain A"/>
    <property type="match status" value="1"/>
</dbReference>
<comment type="caution">
    <text evidence="2">The sequence shown here is derived from an EMBL/GenBank/DDBJ whole genome shotgun (WGS) entry which is preliminary data.</text>
</comment>
<dbReference type="Proteomes" id="UP000295711">
    <property type="component" value="Unassembled WGS sequence"/>
</dbReference>
<evidence type="ECO:0000313" key="3">
    <source>
        <dbReference type="Proteomes" id="UP000295711"/>
    </source>
</evidence>
<dbReference type="InterPro" id="IPR029044">
    <property type="entry name" value="Nucleotide-diphossugar_trans"/>
</dbReference>
<gene>
    <name evidence="2" type="ORF">EV212_10866</name>
</gene>
<reference evidence="2 3" key="1">
    <citation type="submission" date="2019-03" db="EMBL/GenBank/DDBJ databases">
        <title>Genomic Encyclopedia of Type Strains, Phase IV (KMG-IV): sequencing the most valuable type-strain genomes for metagenomic binning, comparative biology and taxonomic classification.</title>
        <authorList>
            <person name="Goeker M."/>
        </authorList>
    </citation>
    <scope>NUCLEOTIDE SEQUENCE [LARGE SCALE GENOMIC DNA]</scope>
    <source>
        <strain evidence="2 3">DSM 28559</strain>
    </source>
</reference>
<sequence>MGRPKVSIVVPIYNVEKYLRQCLDSVVNQTLKEIEIICVDDGSTDSSPEIIQEYVEKDNRVKVISKPNSGYGNSMNRGFDMAEGEYIGIVESDDYAEPNMFEVLYRIASKNRLDIVKSGYYFYYSIPTERNEKIEIVSKARENVIFCPATDFKAPMEMVEFFNLKPTIWSAIYRRDFIRENNIRFNETPGASFQDASFNFKVMALAKRVQLIRDAFLHYRQDNENSSVNSVGKVFCVCDEYAEMQRFLETNPVNRGRLECVCKRIKYDSYMWNFERLAPKYRYIFIERAAMEFKEDFEKGTMNPKYFEEYKWKDVKQLVEDPVVYYTRKALNQPGYTSKAVRTIKNSYSYKIGRLITFFPRKFLGGIQSVKDDGIVYTFKLGCKKIARGLSWLKDQKSR</sequence>
<dbReference type="SUPFAM" id="SSF53448">
    <property type="entry name" value="Nucleotide-diphospho-sugar transferases"/>
    <property type="match status" value="1"/>
</dbReference>
<dbReference type="PANTHER" id="PTHR22916:SF3">
    <property type="entry name" value="UDP-GLCNAC:BETAGAL BETA-1,3-N-ACETYLGLUCOSAMINYLTRANSFERASE-LIKE PROTEIN 1"/>
    <property type="match status" value="1"/>
</dbReference>
<feature type="domain" description="Glycosyltransferase 2-like" evidence="1">
    <location>
        <begin position="7"/>
        <end position="141"/>
    </location>
</feature>
<proteinExistence type="predicted"/>
<dbReference type="GO" id="GO:0016758">
    <property type="term" value="F:hexosyltransferase activity"/>
    <property type="evidence" value="ECO:0007669"/>
    <property type="project" value="UniProtKB-ARBA"/>
</dbReference>
<dbReference type="CDD" id="cd00761">
    <property type="entry name" value="Glyco_tranf_GTA_type"/>
    <property type="match status" value="1"/>
</dbReference>
<accession>A0A4R2LW83</accession>
<dbReference type="Pfam" id="PF00535">
    <property type="entry name" value="Glycos_transf_2"/>
    <property type="match status" value="1"/>
</dbReference>
<keyword evidence="2" id="KW-0808">Transferase</keyword>
<keyword evidence="3" id="KW-1185">Reference proteome</keyword>
<dbReference type="RefSeq" id="WP_132092049.1">
    <property type="nucleotide sequence ID" value="NZ_JANKAQ010000009.1"/>
</dbReference>
<dbReference type="EMBL" id="SLXA01000008">
    <property type="protein sequence ID" value="TCO84307.1"/>
    <property type="molecule type" value="Genomic_DNA"/>
</dbReference>
<dbReference type="InterPro" id="IPR001173">
    <property type="entry name" value="Glyco_trans_2-like"/>
</dbReference>
<name>A0A4R2LW83_9FIRM</name>
<protein>
    <submittedName>
        <fullName evidence="2">Glycosyltransferase involved in cell wall biosynthesis</fullName>
    </submittedName>
</protein>
<evidence type="ECO:0000313" key="2">
    <source>
        <dbReference type="EMBL" id="TCO84307.1"/>
    </source>
</evidence>